<sequence>MYLTAPYFETLVKLFTVTGYSQELFAHQELVNYGTVALAYQPTDIIDLLTKYTAEFNIILLMSILFVSVVLSLKRKNVQLIDLSLFFTGFVFFILGMFSSILGFRGLQICTIAVANQIDVSNFRKYSKTIMALILIVALLFPANIIRLNYDYTSYLTDADRYGHHFIVENLKTENVTTENVNIPDYYLTTDGIDGGVIANLQAGYIQYLNPPDNYHLVTHLNGNSLIILYNEKFTAALKKSSSPIELDEKYVGSNSNFNKIYDTSHQRAYLSA</sequence>
<feature type="transmembrane region" description="Helical" evidence="1">
    <location>
        <begin position="126"/>
        <end position="146"/>
    </location>
</feature>
<keyword evidence="1" id="KW-0812">Transmembrane</keyword>
<keyword evidence="1" id="KW-0472">Membrane</keyword>
<dbReference type="AlphaFoldDB" id="A0A645D893"/>
<dbReference type="EMBL" id="VSSQ01033622">
    <property type="protein sequence ID" value="MPM85278.1"/>
    <property type="molecule type" value="Genomic_DNA"/>
</dbReference>
<feature type="transmembrane region" description="Helical" evidence="1">
    <location>
        <begin position="85"/>
        <end position="106"/>
    </location>
</feature>
<accession>A0A645D893</accession>
<name>A0A645D893_9ZZZZ</name>
<gene>
    <name evidence="2" type="ORF">SDC9_132356</name>
</gene>
<evidence type="ECO:0000313" key="2">
    <source>
        <dbReference type="EMBL" id="MPM85278.1"/>
    </source>
</evidence>
<feature type="transmembrane region" description="Helical" evidence="1">
    <location>
        <begin position="56"/>
        <end position="73"/>
    </location>
</feature>
<reference evidence="2" key="1">
    <citation type="submission" date="2019-08" db="EMBL/GenBank/DDBJ databases">
        <authorList>
            <person name="Kucharzyk K."/>
            <person name="Murdoch R.W."/>
            <person name="Higgins S."/>
            <person name="Loffler F."/>
        </authorList>
    </citation>
    <scope>NUCLEOTIDE SEQUENCE</scope>
</reference>
<evidence type="ECO:0000256" key="1">
    <source>
        <dbReference type="SAM" id="Phobius"/>
    </source>
</evidence>
<proteinExistence type="predicted"/>
<comment type="caution">
    <text evidence="2">The sequence shown here is derived from an EMBL/GenBank/DDBJ whole genome shotgun (WGS) entry which is preliminary data.</text>
</comment>
<organism evidence="2">
    <name type="scientific">bioreactor metagenome</name>
    <dbReference type="NCBI Taxonomy" id="1076179"/>
    <lineage>
        <taxon>unclassified sequences</taxon>
        <taxon>metagenomes</taxon>
        <taxon>ecological metagenomes</taxon>
    </lineage>
</organism>
<protein>
    <submittedName>
        <fullName evidence="2">Uncharacterized protein</fullName>
    </submittedName>
</protein>
<keyword evidence="1" id="KW-1133">Transmembrane helix</keyword>